<keyword evidence="1" id="KW-1133">Transmembrane helix</keyword>
<proteinExistence type="predicted"/>
<dbReference type="AlphaFoldDB" id="A0A6C0LRU6"/>
<name>A0A6C0LRU6_9ZZZZ</name>
<evidence type="ECO:0000256" key="1">
    <source>
        <dbReference type="SAM" id="Phobius"/>
    </source>
</evidence>
<feature type="transmembrane region" description="Helical" evidence="1">
    <location>
        <begin position="6"/>
        <end position="22"/>
    </location>
</feature>
<accession>A0A6C0LRU6</accession>
<evidence type="ECO:0000313" key="2">
    <source>
        <dbReference type="EMBL" id="QHU33317.1"/>
    </source>
</evidence>
<dbReference type="EMBL" id="MN740556">
    <property type="protein sequence ID" value="QHU33317.1"/>
    <property type="molecule type" value="Genomic_DNA"/>
</dbReference>
<protein>
    <submittedName>
        <fullName evidence="2">Uncharacterized protein</fullName>
    </submittedName>
</protein>
<sequence length="67" mass="8385">MNINTIFLIAYTSFIVGSYFLYISKFDKNEQKIYDRITEFQLYLMIGYYYIFYSFYLLQLFLEMKKY</sequence>
<keyword evidence="1" id="KW-0812">Transmembrane</keyword>
<organism evidence="2">
    <name type="scientific">viral metagenome</name>
    <dbReference type="NCBI Taxonomy" id="1070528"/>
    <lineage>
        <taxon>unclassified sequences</taxon>
        <taxon>metagenomes</taxon>
        <taxon>organismal metagenomes</taxon>
    </lineage>
</organism>
<feature type="transmembrane region" description="Helical" evidence="1">
    <location>
        <begin position="42"/>
        <end position="62"/>
    </location>
</feature>
<reference evidence="2" key="1">
    <citation type="journal article" date="2020" name="Nature">
        <title>Giant virus diversity and host interactions through global metagenomics.</title>
        <authorList>
            <person name="Schulz F."/>
            <person name="Roux S."/>
            <person name="Paez-Espino D."/>
            <person name="Jungbluth S."/>
            <person name="Walsh D.A."/>
            <person name="Denef V.J."/>
            <person name="McMahon K.D."/>
            <person name="Konstantinidis K.T."/>
            <person name="Eloe-Fadrosh E.A."/>
            <person name="Kyrpides N.C."/>
            <person name="Woyke T."/>
        </authorList>
    </citation>
    <scope>NUCLEOTIDE SEQUENCE</scope>
    <source>
        <strain evidence="2">GVMAG-S-1014582-52</strain>
    </source>
</reference>
<keyword evidence="1" id="KW-0472">Membrane</keyword>